<dbReference type="GO" id="GO:0016887">
    <property type="term" value="F:ATP hydrolysis activity"/>
    <property type="evidence" value="ECO:0007669"/>
    <property type="project" value="InterPro"/>
</dbReference>
<name>A0A9X2Z3M3_9MYCO</name>
<evidence type="ECO:0000256" key="3">
    <source>
        <dbReference type="ARBA" id="ARBA00023163"/>
    </source>
</evidence>
<dbReference type="PANTHER" id="PTHR44688">
    <property type="entry name" value="DNA-BINDING TRANSCRIPTIONAL ACTIVATOR DEVR_DOSR"/>
    <property type="match status" value="1"/>
</dbReference>
<comment type="caution">
    <text evidence="5">The sequence shown here is derived from an EMBL/GenBank/DDBJ whole genome shotgun (WGS) entry which is preliminary data.</text>
</comment>
<dbReference type="Proteomes" id="UP001141629">
    <property type="component" value="Unassembled WGS sequence"/>
</dbReference>
<proteinExistence type="predicted"/>
<reference evidence="5" key="2">
    <citation type="journal article" date="2022" name="BMC Genomics">
        <title>Comparative genome analysis of mycobacteria focusing on tRNA and non-coding RNA.</title>
        <authorList>
            <person name="Behra P.R.K."/>
            <person name="Pettersson B.M.F."/>
            <person name="Ramesh M."/>
            <person name="Das S."/>
            <person name="Dasgupta S."/>
            <person name="Kirsebom L.A."/>
        </authorList>
    </citation>
    <scope>NUCLEOTIDE SEQUENCE</scope>
    <source>
        <strain evidence="5">DSM 44838</strain>
    </source>
</reference>
<keyword evidence="1" id="KW-0805">Transcription regulation</keyword>
<dbReference type="SUPFAM" id="SSF48452">
    <property type="entry name" value="TPR-like"/>
    <property type="match status" value="1"/>
</dbReference>
<dbReference type="RefSeq" id="WP_263996926.1">
    <property type="nucleotide sequence ID" value="NZ_JACKVK010000008.1"/>
</dbReference>
<accession>A0A9X2Z3M3</accession>
<feature type="domain" description="HTH luxR-type" evidence="4">
    <location>
        <begin position="795"/>
        <end position="857"/>
    </location>
</feature>
<dbReference type="Pfam" id="PF13401">
    <property type="entry name" value="AAA_22"/>
    <property type="match status" value="1"/>
</dbReference>
<dbReference type="InterPro" id="IPR036388">
    <property type="entry name" value="WH-like_DNA-bd_sf"/>
</dbReference>
<evidence type="ECO:0000256" key="2">
    <source>
        <dbReference type="ARBA" id="ARBA00023125"/>
    </source>
</evidence>
<dbReference type="EMBL" id="JACKVK010000008">
    <property type="protein sequence ID" value="MCV7422190.1"/>
    <property type="molecule type" value="Genomic_DNA"/>
</dbReference>
<dbReference type="InterPro" id="IPR016032">
    <property type="entry name" value="Sig_transdc_resp-reg_C-effctor"/>
</dbReference>
<keyword evidence="6" id="KW-1185">Reference proteome</keyword>
<dbReference type="SMART" id="SM00382">
    <property type="entry name" value="AAA"/>
    <property type="match status" value="1"/>
</dbReference>
<evidence type="ECO:0000313" key="6">
    <source>
        <dbReference type="Proteomes" id="UP001141629"/>
    </source>
</evidence>
<organism evidence="5 6">
    <name type="scientific">Mycobacterium yunnanensis</name>
    <dbReference type="NCBI Taxonomy" id="368477"/>
    <lineage>
        <taxon>Bacteria</taxon>
        <taxon>Bacillati</taxon>
        <taxon>Actinomycetota</taxon>
        <taxon>Actinomycetes</taxon>
        <taxon>Mycobacteriales</taxon>
        <taxon>Mycobacteriaceae</taxon>
        <taxon>Mycobacterium</taxon>
    </lineage>
</organism>
<dbReference type="Gene3D" id="3.40.50.300">
    <property type="entry name" value="P-loop containing nucleotide triphosphate hydrolases"/>
    <property type="match status" value="1"/>
</dbReference>
<dbReference type="SMART" id="SM00421">
    <property type="entry name" value="HTH_LUXR"/>
    <property type="match status" value="1"/>
</dbReference>
<dbReference type="PRINTS" id="PR00038">
    <property type="entry name" value="HTHLUXR"/>
</dbReference>
<dbReference type="CDD" id="cd06170">
    <property type="entry name" value="LuxR_C_like"/>
    <property type="match status" value="1"/>
</dbReference>
<dbReference type="InterPro" id="IPR000792">
    <property type="entry name" value="Tscrpt_reg_LuxR_C"/>
</dbReference>
<evidence type="ECO:0000313" key="5">
    <source>
        <dbReference type="EMBL" id="MCV7422190.1"/>
    </source>
</evidence>
<evidence type="ECO:0000259" key="4">
    <source>
        <dbReference type="PROSITE" id="PS50043"/>
    </source>
</evidence>
<dbReference type="PROSITE" id="PS50043">
    <property type="entry name" value="HTH_LUXR_2"/>
    <property type="match status" value="1"/>
</dbReference>
<dbReference type="GO" id="GO:0006355">
    <property type="term" value="P:regulation of DNA-templated transcription"/>
    <property type="evidence" value="ECO:0007669"/>
    <property type="project" value="InterPro"/>
</dbReference>
<sequence>MTAGRGATRQRLQSALDTGRGAVLVGAPGVGKTVMARAVARAVANEQSRIATRWVSATGSAKLVPFGAFSHLVEFTGADEPATLLRAAQHALRREADHGLMLVVDDAHHLDTLSATLVHQLALSGSVRLLLTVRDGETCPDAVTALWKDQLLARCDILPFDAEESAAILEQVLGGPVEAVSADRMYGVSQGNPLYLRHLVVAAVETGSLRQAEGVWQLRGEMTLTPELSTLVDEHLRGLAPDVRTVLEFLAIEEPLAVSDLAEMVGLDAVDRAESAGAVTVSDHGGHLVVHAFHPLYTERIRSGLGRLAVRRLRKMLVAQLSAAARTDISGRLRIAGLALDTDDPPEAGDLVALSWEAMRMGDLAFGERLARGALDQTGDLSARLPLAHSLSWQGRGKDADEVLKPVDPDTLSEWDLTAWTLPKAANRFWMLSESREAVSYLADMRARISEPAAFHTLDALAATFAMSSGDPAHAIRVATVVLESPQALDLAVAWAAATATLSSARMGSFDDVEVLARRGLGATHPGLLRFTIGFGQALSSIMAADVDSAVDLARHYAGFSEFQQPGRAIGEVVLGHVLVARGSLDEAATLFRQAAAALTATGYSWGPLALIGLAQALGQQGHSAEAAVALERAISAHGMRSELYAPELALARAWTLAAARDLRGAVAAARDAVHVAEQSGQAAVALRAVQDALRLGDVGAVVAARRINARIDCAAGRSCIEHGQALADQDAAGLDRVSVSLEEAGMLAAAADAAAQAANVHRSAGDRAGEALAKAHAAALSQRCGNPATPALEKVLNPSPLTGREKEVAVMVAQGMTNKAIAAQLSVSVRTVEGHVYKACMKLGLPDRSALATTVR</sequence>
<dbReference type="InterPro" id="IPR011990">
    <property type="entry name" value="TPR-like_helical_dom_sf"/>
</dbReference>
<dbReference type="AlphaFoldDB" id="A0A9X2Z3M3"/>
<dbReference type="GO" id="GO:0003677">
    <property type="term" value="F:DNA binding"/>
    <property type="evidence" value="ECO:0007669"/>
    <property type="project" value="UniProtKB-KW"/>
</dbReference>
<evidence type="ECO:0000256" key="1">
    <source>
        <dbReference type="ARBA" id="ARBA00023015"/>
    </source>
</evidence>
<dbReference type="Gene3D" id="1.25.40.10">
    <property type="entry name" value="Tetratricopeptide repeat domain"/>
    <property type="match status" value="1"/>
</dbReference>
<dbReference type="Gene3D" id="1.10.10.10">
    <property type="entry name" value="Winged helix-like DNA-binding domain superfamily/Winged helix DNA-binding domain"/>
    <property type="match status" value="1"/>
</dbReference>
<reference evidence="5" key="1">
    <citation type="submission" date="2020-07" db="EMBL/GenBank/DDBJ databases">
        <authorList>
            <person name="Pettersson B.M.F."/>
            <person name="Behra P.R.K."/>
            <person name="Ramesh M."/>
            <person name="Das S."/>
            <person name="Dasgupta S."/>
            <person name="Kirsebom L.A."/>
        </authorList>
    </citation>
    <scope>NUCLEOTIDE SEQUENCE</scope>
    <source>
        <strain evidence="5">DSM 44838</strain>
    </source>
</reference>
<keyword evidence="2" id="KW-0238">DNA-binding</keyword>
<dbReference type="SUPFAM" id="SSF46894">
    <property type="entry name" value="C-terminal effector domain of the bipartite response regulators"/>
    <property type="match status" value="1"/>
</dbReference>
<dbReference type="InterPro" id="IPR049945">
    <property type="entry name" value="AAA_22"/>
</dbReference>
<dbReference type="InterPro" id="IPR027417">
    <property type="entry name" value="P-loop_NTPase"/>
</dbReference>
<dbReference type="Pfam" id="PF00196">
    <property type="entry name" value="GerE"/>
    <property type="match status" value="1"/>
</dbReference>
<protein>
    <submittedName>
        <fullName evidence="5">AAA family ATPase</fullName>
    </submittedName>
</protein>
<keyword evidence="3" id="KW-0804">Transcription</keyword>
<gene>
    <name evidence="5" type="ORF">H7K45_16695</name>
</gene>
<dbReference type="SUPFAM" id="SSF52540">
    <property type="entry name" value="P-loop containing nucleoside triphosphate hydrolases"/>
    <property type="match status" value="1"/>
</dbReference>
<dbReference type="PANTHER" id="PTHR44688:SF16">
    <property type="entry name" value="DNA-BINDING TRANSCRIPTIONAL ACTIVATOR DEVR_DOSR"/>
    <property type="match status" value="1"/>
</dbReference>
<dbReference type="InterPro" id="IPR003593">
    <property type="entry name" value="AAA+_ATPase"/>
</dbReference>